<feature type="disulfide bond" evidence="19">
    <location>
        <begin position="73"/>
        <end position="134"/>
    </location>
</feature>
<comment type="catalytic activity">
    <reaction evidence="16">
        <text>1-hexadecanoyl-2-(9Z,12Z-octadecadienoyl)-sn-glycero-3-phosphoethanolamine + H2O = 1-hexadecanoyl-sn-glycero-3-phosphoethanolamine + (9Z,12Z)-octadecadienoate + H(+)</text>
        <dbReference type="Rhea" id="RHEA:40815"/>
        <dbReference type="ChEBI" id="CHEBI:15377"/>
        <dbReference type="ChEBI" id="CHEBI:15378"/>
        <dbReference type="ChEBI" id="CHEBI:30245"/>
        <dbReference type="ChEBI" id="CHEBI:73004"/>
        <dbReference type="ChEBI" id="CHEBI:73008"/>
    </reaction>
    <physiologicalReaction direction="left-to-right" evidence="16">
        <dbReference type="Rhea" id="RHEA:40816"/>
    </physiologicalReaction>
</comment>
<sequence length="154" mass="16869">MGITVGKLTALPAPLVFLTSGVLLVEKVPFALWQFGSMIQCYQPGVNPFLYNNYGCWCGFGGSGTPRDGVDRCCNAHDLCYQAARKNPACRPLVDVPYTKQYDYTCTASQVECSASNNACQATVCDCDQAAAFCFSQHTYNPENKNLDKSIYCK</sequence>
<feature type="disulfide bond" evidence="19">
    <location>
        <begin position="58"/>
        <end position="74"/>
    </location>
</feature>
<comment type="cofactor">
    <cofactor evidence="18">
        <name>Ca(2+)</name>
        <dbReference type="ChEBI" id="CHEBI:29108"/>
    </cofactor>
    <text evidence="18">Binds 1 Ca(2+) ion per subunit.</text>
</comment>
<feature type="binding site" evidence="18">
    <location>
        <position position="61"/>
    </location>
    <ligand>
        <name>Ca(2+)</name>
        <dbReference type="ChEBI" id="CHEBI:29108"/>
    </ligand>
</feature>
<evidence type="ECO:0000256" key="8">
    <source>
        <dbReference type="ARBA" id="ARBA00023098"/>
    </source>
</evidence>
<keyword evidence="8 20" id="KW-0443">Lipid metabolism</keyword>
<dbReference type="Ensembl" id="ENSPKIT00000032229.1">
    <property type="protein sequence ID" value="ENSPKIP00000008156.1"/>
    <property type="gene ID" value="ENSPKIG00000023703.1"/>
</dbReference>
<evidence type="ECO:0000313" key="23">
    <source>
        <dbReference type="Proteomes" id="UP000261540"/>
    </source>
</evidence>
<keyword evidence="5 18" id="KW-0479">Metal-binding</keyword>
<dbReference type="CDD" id="cd00125">
    <property type="entry name" value="PLA2c"/>
    <property type="match status" value="1"/>
</dbReference>
<evidence type="ECO:0000256" key="7">
    <source>
        <dbReference type="ARBA" id="ARBA00022837"/>
    </source>
</evidence>
<dbReference type="InterPro" id="IPR036444">
    <property type="entry name" value="PLipase_A2_dom_sf"/>
</dbReference>
<feature type="disulfide bond" evidence="19">
    <location>
        <begin position="113"/>
        <end position="125"/>
    </location>
</feature>
<name>A0A3B3QRY5_9TELE</name>
<dbReference type="AlphaFoldDB" id="A0A3B3QRY5"/>
<evidence type="ECO:0000256" key="4">
    <source>
        <dbReference type="ARBA" id="ARBA00022525"/>
    </source>
</evidence>
<comment type="catalytic activity">
    <reaction evidence="12">
        <text>N-hexadecanoyl-1,2-di-(9Z-octadecenoyl)-sn-glycero-3-phosphoethanolamine + H2O = N-hexadecanoyl-1-(9Z-octadecenoyl)-sn-glycero-3-phosphoethanolamine + (9Z)-octadecenoate + H(+)</text>
        <dbReference type="Rhea" id="RHEA:45424"/>
        <dbReference type="ChEBI" id="CHEBI:15377"/>
        <dbReference type="ChEBI" id="CHEBI:15378"/>
        <dbReference type="ChEBI" id="CHEBI:30823"/>
        <dbReference type="ChEBI" id="CHEBI:78097"/>
        <dbReference type="ChEBI" id="CHEBI:85217"/>
    </reaction>
    <physiologicalReaction direction="left-to-right" evidence="12">
        <dbReference type="Rhea" id="RHEA:45425"/>
    </physiologicalReaction>
</comment>
<evidence type="ECO:0000256" key="9">
    <source>
        <dbReference type="ARBA" id="ARBA00023157"/>
    </source>
</evidence>
<dbReference type="PROSITE" id="PS00118">
    <property type="entry name" value="PA2_HIS"/>
    <property type="match status" value="1"/>
</dbReference>
<dbReference type="FunFam" id="1.20.90.10:FF:000011">
    <property type="entry name" value="Phospholipase A(2)"/>
    <property type="match status" value="1"/>
</dbReference>
<evidence type="ECO:0000259" key="21">
    <source>
        <dbReference type="SMART" id="SM00085"/>
    </source>
</evidence>
<evidence type="ECO:0000256" key="18">
    <source>
        <dbReference type="PIRSR" id="PIRSR601211-2"/>
    </source>
</evidence>
<dbReference type="GO" id="GO:0005509">
    <property type="term" value="F:calcium ion binding"/>
    <property type="evidence" value="ECO:0007669"/>
    <property type="project" value="InterPro"/>
</dbReference>
<dbReference type="Proteomes" id="UP000261540">
    <property type="component" value="Unplaced"/>
</dbReference>
<dbReference type="InterPro" id="IPR001211">
    <property type="entry name" value="PLA2"/>
</dbReference>
<comment type="catalytic activity">
    <reaction evidence="15">
        <text>1-hexadecanoyl-2-(9Z-octadecenoyl)-sn-glycero-3-phosphocholine + H2O = 1-hexadecanoyl-sn-glycero-3-phosphocholine + (9Z)-octadecenoate + H(+)</text>
        <dbReference type="Rhea" id="RHEA:38779"/>
        <dbReference type="ChEBI" id="CHEBI:15377"/>
        <dbReference type="ChEBI" id="CHEBI:15378"/>
        <dbReference type="ChEBI" id="CHEBI:30823"/>
        <dbReference type="ChEBI" id="CHEBI:72998"/>
        <dbReference type="ChEBI" id="CHEBI:73001"/>
    </reaction>
    <physiologicalReaction direction="left-to-right" evidence="15">
        <dbReference type="Rhea" id="RHEA:38780"/>
    </physiologicalReaction>
</comment>
<comment type="catalytic activity">
    <reaction evidence="11">
        <text>1-hexadecanoyl-2-(9Z-octadecenoyl)-sn-glycero-3-phospho-(1'-sn-glycerol) + H2O = 1-hexadecanoyl-sn-glycero-3-phospho-(1'-sn-glycerol) + (9Z)-octadecenoate + H(+)</text>
        <dbReference type="Rhea" id="RHEA:40919"/>
        <dbReference type="ChEBI" id="CHEBI:15377"/>
        <dbReference type="ChEBI" id="CHEBI:15378"/>
        <dbReference type="ChEBI" id="CHEBI:30823"/>
        <dbReference type="ChEBI" id="CHEBI:72841"/>
        <dbReference type="ChEBI" id="CHEBI:75158"/>
    </reaction>
    <physiologicalReaction direction="left-to-right" evidence="11">
        <dbReference type="Rhea" id="RHEA:40920"/>
    </physiologicalReaction>
</comment>
<evidence type="ECO:0000256" key="13">
    <source>
        <dbReference type="ARBA" id="ARBA00048227"/>
    </source>
</evidence>
<keyword evidence="9 19" id="KW-1015">Disulfide bond</keyword>
<reference evidence="22" key="1">
    <citation type="submission" date="2025-08" db="UniProtKB">
        <authorList>
            <consortium name="Ensembl"/>
        </authorList>
    </citation>
    <scope>IDENTIFICATION</scope>
</reference>
<evidence type="ECO:0000256" key="12">
    <source>
        <dbReference type="ARBA" id="ARBA00048221"/>
    </source>
</evidence>
<evidence type="ECO:0000256" key="17">
    <source>
        <dbReference type="PIRSR" id="PIRSR601211-1"/>
    </source>
</evidence>
<evidence type="ECO:0000256" key="16">
    <source>
        <dbReference type="ARBA" id="ARBA00049039"/>
    </source>
</evidence>
<dbReference type="Pfam" id="PF00068">
    <property type="entry name" value="Phospholip_A2_1"/>
    <property type="match status" value="1"/>
</dbReference>
<feature type="binding site" evidence="18">
    <location>
        <position position="59"/>
    </location>
    <ligand>
        <name>Ca(2+)</name>
        <dbReference type="ChEBI" id="CHEBI:29108"/>
    </ligand>
</feature>
<feature type="active site" evidence="17">
    <location>
        <position position="128"/>
    </location>
</feature>
<evidence type="ECO:0000256" key="1">
    <source>
        <dbReference type="ARBA" id="ARBA00004613"/>
    </source>
</evidence>
<dbReference type="GeneTree" id="ENSGT00940000154885"/>
<protein>
    <recommendedName>
        <fullName evidence="3 20">Phospholipase A2</fullName>
        <ecNumber evidence="3 20">3.1.1.4</ecNumber>
    </recommendedName>
</protein>
<comment type="catalytic activity">
    <reaction evidence="13">
        <text>1,2-dihexadecanoyl-sn-glycero-3-phosphocholine + H2O = 1-hexadecanoyl-sn-glycero-3-phosphocholine + hexadecanoate + H(+)</text>
        <dbReference type="Rhea" id="RHEA:41223"/>
        <dbReference type="ChEBI" id="CHEBI:7896"/>
        <dbReference type="ChEBI" id="CHEBI:15377"/>
        <dbReference type="ChEBI" id="CHEBI:15378"/>
        <dbReference type="ChEBI" id="CHEBI:72998"/>
        <dbReference type="ChEBI" id="CHEBI:72999"/>
    </reaction>
    <physiologicalReaction direction="left-to-right" evidence="13">
        <dbReference type="Rhea" id="RHEA:41224"/>
    </physiologicalReaction>
</comment>
<dbReference type="Gene3D" id="1.20.90.10">
    <property type="entry name" value="Phospholipase A2 domain"/>
    <property type="match status" value="1"/>
</dbReference>
<evidence type="ECO:0000256" key="15">
    <source>
        <dbReference type="ARBA" id="ARBA00048699"/>
    </source>
</evidence>
<dbReference type="GO" id="GO:0005576">
    <property type="term" value="C:extracellular region"/>
    <property type="evidence" value="ECO:0007669"/>
    <property type="project" value="UniProtKB-SubCell"/>
</dbReference>
<dbReference type="PANTHER" id="PTHR11716:SF106">
    <property type="entry name" value="PHOSPHOLIPASE A2 A2-ACTITOXIN-UCS2A-LIKE"/>
    <property type="match status" value="1"/>
</dbReference>
<evidence type="ECO:0000256" key="19">
    <source>
        <dbReference type="PIRSR" id="PIRSR601211-3"/>
    </source>
</evidence>
<dbReference type="SMART" id="SM00085">
    <property type="entry name" value="PA2c"/>
    <property type="match status" value="1"/>
</dbReference>
<comment type="similarity">
    <text evidence="2">Belongs to the phospholipase A2 family. Group I subfamily. D49 sub-subfamily.</text>
</comment>
<dbReference type="EC" id="3.1.1.4" evidence="3 20"/>
<comment type="catalytic activity">
    <reaction evidence="20">
        <text>a 1,2-diacyl-sn-glycero-3-phosphocholine + H2O = a 1-acyl-sn-glycero-3-phosphocholine + a fatty acid + H(+)</text>
        <dbReference type="Rhea" id="RHEA:15801"/>
        <dbReference type="ChEBI" id="CHEBI:15377"/>
        <dbReference type="ChEBI" id="CHEBI:15378"/>
        <dbReference type="ChEBI" id="CHEBI:28868"/>
        <dbReference type="ChEBI" id="CHEBI:57643"/>
        <dbReference type="ChEBI" id="CHEBI:58168"/>
        <dbReference type="EC" id="3.1.1.4"/>
    </reaction>
</comment>
<evidence type="ECO:0000256" key="14">
    <source>
        <dbReference type="ARBA" id="ARBA00048373"/>
    </source>
</evidence>
<dbReference type="PRINTS" id="PR00389">
    <property type="entry name" value="PHPHLIPASEA2"/>
</dbReference>
<dbReference type="GO" id="GO:0005102">
    <property type="term" value="F:signaling receptor binding"/>
    <property type="evidence" value="ECO:0007669"/>
    <property type="project" value="UniProtKB-ARBA"/>
</dbReference>
<dbReference type="SUPFAM" id="SSF48619">
    <property type="entry name" value="Phospholipase A2, PLA2"/>
    <property type="match status" value="1"/>
</dbReference>
<dbReference type="GO" id="GO:0047498">
    <property type="term" value="F:calcium-dependent phospholipase A2 activity"/>
    <property type="evidence" value="ECO:0007669"/>
    <property type="project" value="TreeGrafter"/>
</dbReference>
<organism evidence="22 23">
    <name type="scientific">Paramormyrops kingsleyae</name>
    <dbReference type="NCBI Taxonomy" id="1676925"/>
    <lineage>
        <taxon>Eukaryota</taxon>
        <taxon>Metazoa</taxon>
        <taxon>Chordata</taxon>
        <taxon>Craniata</taxon>
        <taxon>Vertebrata</taxon>
        <taxon>Euteleostomi</taxon>
        <taxon>Actinopterygii</taxon>
        <taxon>Neopterygii</taxon>
        <taxon>Teleostei</taxon>
        <taxon>Osteoglossocephala</taxon>
        <taxon>Osteoglossomorpha</taxon>
        <taxon>Osteoglossiformes</taxon>
        <taxon>Mormyridae</taxon>
        <taxon>Paramormyrops</taxon>
    </lineage>
</organism>
<keyword evidence="7 18" id="KW-0106">Calcium</keyword>
<feature type="binding site" evidence="18">
    <location>
        <position position="78"/>
    </location>
    <ligand>
        <name>Ca(2+)</name>
        <dbReference type="ChEBI" id="CHEBI:29108"/>
    </ligand>
</feature>
<dbReference type="PROSITE" id="PS00119">
    <property type="entry name" value="PA2_ASP"/>
    <property type="match status" value="1"/>
</dbReference>
<comment type="catalytic activity">
    <reaction evidence="14">
        <text>1-hexadecanoyl-2-(5Z,8Z,11Z,14Z-eicosatetraenoyl)-sn-glycero-3-phosphocholine + H2O = 1-hexadecanoyl-sn-glycero-3-phosphocholine + (5Z,8Z,11Z,14Z)-eicosatetraenoate + H(+)</text>
        <dbReference type="Rhea" id="RHEA:40427"/>
        <dbReference type="ChEBI" id="CHEBI:15377"/>
        <dbReference type="ChEBI" id="CHEBI:15378"/>
        <dbReference type="ChEBI" id="CHEBI:32395"/>
        <dbReference type="ChEBI" id="CHEBI:72998"/>
        <dbReference type="ChEBI" id="CHEBI:73003"/>
    </reaction>
    <physiologicalReaction direction="left-to-right" evidence="14">
        <dbReference type="Rhea" id="RHEA:40428"/>
    </physiologicalReaction>
</comment>
<dbReference type="InterPro" id="IPR016090">
    <property type="entry name" value="PLA2-like_dom"/>
</dbReference>
<dbReference type="GO" id="GO:0005543">
    <property type="term" value="F:phospholipid binding"/>
    <property type="evidence" value="ECO:0007669"/>
    <property type="project" value="TreeGrafter"/>
</dbReference>
<evidence type="ECO:0000256" key="10">
    <source>
        <dbReference type="ARBA" id="ARBA00047535"/>
    </source>
</evidence>
<keyword evidence="6 20" id="KW-0378">Hydrolase</keyword>
<evidence type="ECO:0000313" key="22">
    <source>
        <dbReference type="Ensembl" id="ENSPKIP00000008156.1"/>
    </source>
</evidence>
<evidence type="ECO:0000256" key="5">
    <source>
        <dbReference type="ARBA" id="ARBA00022723"/>
    </source>
</evidence>
<dbReference type="GO" id="GO:0006644">
    <property type="term" value="P:phospholipid metabolic process"/>
    <property type="evidence" value="ECO:0007669"/>
    <property type="project" value="InterPro"/>
</dbReference>
<proteinExistence type="inferred from homology"/>
<evidence type="ECO:0000256" key="6">
    <source>
        <dbReference type="ARBA" id="ARBA00022801"/>
    </source>
</evidence>
<dbReference type="GO" id="GO:0016042">
    <property type="term" value="P:lipid catabolic process"/>
    <property type="evidence" value="ECO:0007669"/>
    <property type="project" value="InterPro"/>
</dbReference>
<evidence type="ECO:0000256" key="2">
    <source>
        <dbReference type="ARBA" id="ARBA00007892"/>
    </source>
</evidence>
<keyword evidence="23" id="KW-1185">Reference proteome</keyword>
<dbReference type="GO" id="GO:0050482">
    <property type="term" value="P:arachidonate secretion"/>
    <property type="evidence" value="ECO:0007669"/>
    <property type="project" value="InterPro"/>
</dbReference>
<accession>A0A3B3QRY5</accession>
<dbReference type="STRING" id="1676925.ENSPKIP00000008156"/>
<feature type="disulfide bond" evidence="19">
    <location>
        <begin position="80"/>
        <end position="127"/>
    </location>
</feature>
<feature type="active site" evidence="17">
    <location>
        <position position="77"/>
    </location>
</feature>
<evidence type="ECO:0000256" key="3">
    <source>
        <dbReference type="ARBA" id="ARBA00013278"/>
    </source>
</evidence>
<comment type="subcellular location">
    <subcellularLocation>
        <location evidence="1 20">Secreted</location>
    </subcellularLocation>
</comment>
<evidence type="ECO:0000256" key="11">
    <source>
        <dbReference type="ARBA" id="ARBA00048015"/>
    </source>
</evidence>
<feature type="disulfide bond" evidence="19">
    <location>
        <begin position="90"/>
        <end position="120"/>
    </location>
</feature>
<evidence type="ECO:0000256" key="20">
    <source>
        <dbReference type="RuleBase" id="RU361236"/>
    </source>
</evidence>
<reference evidence="22" key="2">
    <citation type="submission" date="2025-09" db="UniProtKB">
        <authorList>
            <consortium name="Ensembl"/>
        </authorList>
    </citation>
    <scope>IDENTIFICATION</scope>
</reference>
<comment type="catalytic activity">
    <reaction evidence="10">
        <text>N,1-dihexadecanoyl-2-(9Z,12Z-octadecadienoyl)-sn-glycero-3-phosphoethanolamine + H2O = N,1-dihexadecanoyl-sn-glycero-3-phosphoethanolamine + (9Z,12Z)-octadecadienoate + H(+)</text>
        <dbReference type="Rhea" id="RHEA:56424"/>
        <dbReference type="ChEBI" id="CHEBI:15377"/>
        <dbReference type="ChEBI" id="CHEBI:15378"/>
        <dbReference type="ChEBI" id="CHEBI:30245"/>
        <dbReference type="ChEBI" id="CHEBI:85334"/>
        <dbReference type="ChEBI" id="CHEBI:85335"/>
    </reaction>
    <physiologicalReaction direction="left-to-right" evidence="10">
        <dbReference type="Rhea" id="RHEA:56425"/>
    </physiologicalReaction>
</comment>
<dbReference type="PANTHER" id="PTHR11716">
    <property type="entry name" value="PHOSPHOLIPASE A2 FAMILY MEMBER"/>
    <property type="match status" value="1"/>
</dbReference>
<keyword evidence="4 20" id="KW-0964">Secreted</keyword>
<feature type="domain" description="Phospholipase A2-like central" evidence="21">
    <location>
        <begin position="31"/>
        <end position="154"/>
    </location>
</feature>
<dbReference type="InterPro" id="IPR033112">
    <property type="entry name" value="PLA2_Asp_AS"/>
</dbReference>
<dbReference type="InterPro" id="IPR033113">
    <property type="entry name" value="PLA2_histidine"/>
</dbReference>